<evidence type="ECO:0000256" key="13">
    <source>
        <dbReference type="SAM" id="MobiDB-lite"/>
    </source>
</evidence>
<evidence type="ECO:0000256" key="8">
    <source>
        <dbReference type="ARBA" id="ARBA00023054"/>
    </source>
</evidence>
<organism evidence="15 16">
    <name type="scientific">Sinanodonta woodiana</name>
    <name type="common">Chinese pond mussel</name>
    <name type="synonym">Anodonta woodiana</name>
    <dbReference type="NCBI Taxonomy" id="1069815"/>
    <lineage>
        <taxon>Eukaryota</taxon>
        <taxon>Metazoa</taxon>
        <taxon>Spiralia</taxon>
        <taxon>Lophotrochozoa</taxon>
        <taxon>Mollusca</taxon>
        <taxon>Bivalvia</taxon>
        <taxon>Autobranchia</taxon>
        <taxon>Heteroconchia</taxon>
        <taxon>Palaeoheterodonta</taxon>
        <taxon>Unionida</taxon>
        <taxon>Unionoidea</taxon>
        <taxon>Unionidae</taxon>
        <taxon>Unioninae</taxon>
        <taxon>Sinanodonta</taxon>
    </lineage>
</organism>
<keyword evidence="11" id="KW-0472">Membrane</keyword>
<evidence type="ECO:0000256" key="9">
    <source>
        <dbReference type="ARBA" id="ARBA00023121"/>
    </source>
</evidence>
<evidence type="ECO:0000259" key="14">
    <source>
        <dbReference type="Pfam" id="PF16026"/>
    </source>
</evidence>
<keyword evidence="6" id="KW-0963">Cytoplasm</keyword>
<evidence type="ECO:0000256" key="10">
    <source>
        <dbReference type="ARBA" id="ARBA00023128"/>
    </source>
</evidence>
<dbReference type="InterPro" id="IPR026169">
    <property type="entry name" value="MIEAP"/>
</dbReference>
<keyword evidence="16" id="KW-1185">Reference proteome</keyword>
<dbReference type="PANTHER" id="PTHR21771">
    <property type="entry name" value="MITOCHONDRIA-EATING PROTEIN-RELATED"/>
    <property type="match status" value="1"/>
</dbReference>
<keyword evidence="9" id="KW-0446">Lipid-binding</keyword>
<evidence type="ECO:0000256" key="1">
    <source>
        <dbReference type="ARBA" id="ARBA00004294"/>
    </source>
</evidence>
<feature type="region of interest" description="Disordered" evidence="13">
    <location>
        <begin position="1"/>
        <end position="28"/>
    </location>
</feature>
<accession>A0ABD3X322</accession>
<evidence type="ECO:0000256" key="2">
    <source>
        <dbReference type="ARBA" id="ARBA00004305"/>
    </source>
</evidence>
<protein>
    <recommendedName>
        <fullName evidence="5">Mitochondria-eating protein</fullName>
    </recommendedName>
    <alternativeName>
        <fullName evidence="12">Spermatogenesis-associated protein 18</fullName>
    </alternativeName>
</protein>
<dbReference type="GO" id="GO:0005759">
    <property type="term" value="C:mitochondrial matrix"/>
    <property type="evidence" value="ECO:0007669"/>
    <property type="project" value="UniProtKB-SubCell"/>
</dbReference>
<sequence length="328" mass="38164">MKERLSRTNEELHGVRQDLENTRRESDEKIRKLEEDLERKTEEIKRLKADKNDRQDLENTMRVFNEKIRRYEEDLERKTEKIKHLEAENRDLLNRLSFEAAARMTYNNPNITDLSDQGRPTKISERYTELYDNQWTDAFQNLQNSYQLSDTKAIEVLLDVLYISFGVCKNIRKQREALVQNINEFVGEAGGDVIVSDVMTTLKGAQKKNIAKMHKDYAKKVQEVLKTKYSKELQCIGPYVIECVELCLLMNIQDQPLELRGVVSGQNPVFDVAVFRPYTKSGSRIEHMVWPALYLHNNGPLLCRGVAQGMRDPHKSTIIKVDTSKKNV</sequence>
<name>A0ABD3X322_SINWO</name>
<dbReference type="Pfam" id="PF16026">
    <property type="entry name" value="MIEAP"/>
    <property type="match status" value="1"/>
</dbReference>
<evidence type="ECO:0000256" key="3">
    <source>
        <dbReference type="ARBA" id="ARBA00004496"/>
    </source>
</evidence>
<comment type="subcellular location">
    <subcellularLocation>
        <location evidence="3">Cytoplasm</location>
    </subcellularLocation>
    <subcellularLocation>
        <location evidence="2">Mitochondrion matrix</location>
    </subcellularLocation>
    <subcellularLocation>
        <location evidence="1">Mitochondrion outer membrane</location>
    </subcellularLocation>
</comment>
<gene>
    <name evidence="15" type="ORF">ACJMK2_031555</name>
</gene>
<proteinExistence type="inferred from homology"/>
<evidence type="ECO:0000256" key="12">
    <source>
        <dbReference type="ARBA" id="ARBA00032687"/>
    </source>
</evidence>
<keyword evidence="7" id="KW-1000">Mitochondrion outer membrane</keyword>
<evidence type="ECO:0000313" key="15">
    <source>
        <dbReference type="EMBL" id="KAL3879250.1"/>
    </source>
</evidence>
<evidence type="ECO:0000313" key="16">
    <source>
        <dbReference type="Proteomes" id="UP001634394"/>
    </source>
</evidence>
<evidence type="ECO:0000256" key="4">
    <source>
        <dbReference type="ARBA" id="ARBA00008233"/>
    </source>
</evidence>
<dbReference type="EMBL" id="JBJQND010000004">
    <property type="protein sequence ID" value="KAL3879250.1"/>
    <property type="molecule type" value="Genomic_DNA"/>
</dbReference>
<feature type="domain" description="Mitochondria-eating protein C-terminal" evidence="14">
    <location>
        <begin position="119"/>
        <end position="307"/>
    </location>
</feature>
<evidence type="ECO:0000256" key="11">
    <source>
        <dbReference type="ARBA" id="ARBA00023136"/>
    </source>
</evidence>
<evidence type="ECO:0000256" key="5">
    <source>
        <dbReference type="ARBA" id="ARBA00019863"/>
    </source>
</evidence>
<evidence type="ECO:0000256" key="6">
    <source>
        <dbReference type="ARBA" id="ARBA00022490"/>
    </source>
</evidence>
<dbReference type="AlphaFoldDB" id="A0ABD3X322"/>
<dbReference type="GO" id="GO:0005741">
    <property type="term" value="C:mitochondrial outer membrane"/>
    <property type="evidence" value="ECO:0007669"/>
    <property type="project" value="UniProtKB-SubCell"/>
</dbReference>
<dbReference type="GO" id="GO:0008289">
    <property type="term" value="F:lipid binding"/>
    <property type="evidence" value="ECO:0007669"/>
    <property type="project" value="UniProtKB-KW"/>
</dbReference>
<keyword evidence="10" id="KW-0496">Mitochondrion</keyword>
<evidence type="ECO:0000256" key="7">
    <source>
        <dbReference type="ARBA" id="ARBA00022787"/>
    </source>
</evidence>
<reference evidence="15 16" key="1">
    <citation type="submission" date="2024-11" db="EMBL/GenBank/DDBJ databases">
        <title>Chromosome-level genome assembly of the freshwater bivalve Anodonta woodiana.</title>
        <authorList>
            <person name="Chen X."/>
        </authorList>
    </citation>
    <scope>NUCLEOTIDE SEQUENCE [LARGE SCALE GENOMIC DNA]</scope>
    <source>
        <strain evidence="15">MN2024</strain>
        <tissue evidence="15">Gills</tissue>
    </source>
</reference>
<comment type="caution">
    <text evidence="15">The sequence shown here is derived from an EMBL/GenBank/DDBJ whole genome shotgun (WGS) entry which is preliminary data.</text>
</comment>
<dbReference type="InterPro" id="IPR031981">
    <property type="entry name" value="MIEAP_C"/>
</dbReference>
<keyword evidence="8" id="KW-0175">Coiled coil</keyword>
<dbReference type="Proteomes" id="UP001634394">
    <property type="component" value="Unassembled WGS sequence"/>
</dbReference>
<comment type="similarity">
    <text evidence="4">Belongs to the MIEAP family.</text>
</comment>